<evidence type="ECO:0000313" key="1">
    <source>
        <dbReference type="EMBL" id="GET03612.1"/>
    </source>
</evidence>
<comment type="caution">
    <text evidence="1">The sequence shown here is derived from an EMBL/GenBank/DDBJ whole genome shotgun (WGS) entry which is preliminary data.</text>
</comment>
<name>A0A8H3R4Z7_9GLOM</name>
<sequence length="121" mass="13864">MSSNVIQVLKHTKNINKHANTITVDQEIDGSNSLDFIARWKIPDRPAKDIEKSNPLLGESELGNVYEVSVHSEIAKVNGFHYSSRFEISDLLLGFYDSQIYLQLYHAEKVANYTYDKNMKN</sequence>
<dbReference type="EMBL" id="BLAL01000324">
    <property type="protein sequence ID" value="GET03612.1"/>
    <property type="molecule type" value="Genomic_DNA"/>
</dbReference>
<dbReference type="Proteomes" id="UP000615446">
    <property type="component" value="Unassembled WGS sequence"/>
</dbReference>
<reference evidence="1" key="1">
    <citation type="submission" date="2019-10" db="EMBL/GenBank/DDBJ databases">
        <title>Conservation and host-specific expression of non-tandemly repeated heterogenous ribosome RNA gene in arbuscular mycorrhizal fungi.</title>
        <authorList>
            <person name="Maeda T."/>
            <person name="Kobayashi Y."/>
            <person name="Nakagawa T."/>
            <person name="Ezawa T."/>
            <person name="Yamaguchi K."/>
            <person name="Bino T."/>
            <person name="Nishimoto Y."/>
            <person name="Shigenobu S."/>
            <person name="Kawaguchi M."/>
        </authorList>
    </citation>
    <scope>NUCLEOTIDE SEQUENCE</scope>
    <source>
        <strain evidence="1">HR1</strain>
    </source>
</reference>
<gene>
    <name evidence="1" type="ORF">RCL2_002994300</name>
</gene>
<accession>A0A8H3R4Z7</accession>
<evidence type="ECO:0000313" key="2">
    <source>
        <dbReference type="Proteomes" id="UP000615446"/>
    </source>
</evidence>
<proteinExistence type="predicted"/>
<dbReference type="OrthoDB" id="2377847at2759"/>
<protein>
    <submittedName>
        <fullName evidence="1">Uncharacterized protein</fullName>
    </submittedName>
</protein>
<dbReference type="AlphaFoldDB" id="A0A8H3R4Z7"/>
<organism evidence="1 2">
    <name type="scientific">Rhizophagus clarus</name>
    <dbReference type="NCBI Taxonomy" id="94130"/>
    <lineage>
        <taxon>Eukaryota</taxon>
        <taxon>Fungi</taxon>
        <taxon>Fungi incertae sedis</taxon>
        <taxon>Mucoromycota</taxon>
        <taxon>Glomeromycotina</taxon>
        <taxon>Glomeromycetes</taxon>
        <taxon>Glomerales</taxon>
        <taxon>Glomeraceae</taxon>
        <taxon>Rhizophagus</taxon>
    </lineage>
</organism>